<comment type="similarity">
    <text evidence="1 3">Belongs to the type-B carboxylesterase/lipase family.</text>
</comment>
<dbReference type="InterPro" id="IPR019826">
    <property type="entry name" value="Carboxylesterase_B_AS"/>
</dbReference>
<gene>
    <name evidence="5" type="ORF">CNE99_08810</name>
</gene>
<keyword evidence="2 3" id="KW-0378">Hydrolase</keyword>
<dbReference type="Gene3D" id="3.40.50.1820">
    <property type="entry name" value="alpha/beta hydrolase"/>
    <property type="match status" value="1"/>
</dbReference>
<sequence length="517" mass="55551">MTELRIDSGAIKGSTISSQDGTDISYFAGIPYAAPPVGDLRWREPHPVTPWDDVRDATMEAPCAPQIVAGEGGFRDSISKALNYEMPQRDLEYNEDCLYLNVFTPTTDAEASLPVMFWVHGGAHRTGTGSGYPGQELASNGIVLVTINYRLGPLGFLSHPELTAEGCRGNQGLLDTVAALEWVQRNIKVFGGDAGNVTVFGESAGGHSTCAMMTSPLCRGLIHRAIAQSGVGAQATQLLDQPGATGFSAHDIGVRVGERLGCHAGPGQLSAMRQLDADMIIRECTTVPLPGVIIDGHCQVQNPITAFRSGNYNDIPLMIGSNAYEGSALYWGSPMAQMSLCPDVDTYLSEMRRFFEEDADGALALYPAGSQDEMIRSSKEMCGDSLFGAPTRAVVQALSEQGKTSYPYFFTQTPDADTEGKLGAFHAMEISYVFGADMLAPLATDRDKALSDQMMSYWVNFATTGDPNGSGLPRWDAFDSNADQMMELGPKVGMTAVARSQKYNVIMKGIDQQLAQV</sequence>
<proteinExistence type="inferred from homology"/>
<dbReference type="SUPFAM" id="SSF53474">
    <property type="entry name" value="alpha/beta-Hydrolases"/>
    <property type="match status" value="1"/>
</dbReference>
<protein>
    <recommendedName>
        <fullName evidence="3">Carboxylic ester hydrolase</fullName>
        <ecNumber evidence="3">3.1.1.-</ecNumber>
    </recommendedName>
</protein>
<evidence type="ECO:0000256" key="2">
    <source>
        <dbReference type="ARBA" id="ARBA00022801"/>
    </source>
</evidence>
<accession>A0A2A5WKB7</accession>
<dbReference type="InterPro" id="IPR002018">
    <property type="entry name" value="CarbesteraseB"/>
</dbReference>
<evidence type="ECO:0000313" key="5">
    <source>
        <dbReference type="EMBL" id="PDH36975.1"/>
    </source>
</evidence>
<organism evidence="5 6">
    <name type="scientific">OM182 bacterium MED-G24</name>
    <dbReference type="NCBI Taxonomy" id="1986255"/>
    <lineage>
        <taxon>Bacteria</taxon>
        <taxon>Pseudomonadati</taxon>
        <taxon>Pseudomonadota</taxon>
        <taxon>Gammaproteobacteria</taxon>
        <taxon>OMG group</taxon>
        <taxon>OM182 clade</taxon>
    </lineage>
</organism>
<evidence type="ECO:0000256" key="1">
    <source>
        <dbReference type="ARBA" id="ARBA00005964"/>
    </source>
</evidence>
<dbReference type="AlphaFoldDB" id="A0A2A5WKB7"/>
<dbReference type="PANTHER" id="PTHR11559">
    <property type="entry name" value="CARBOXYLESTERASE"/>
    <property type="match status" value="1"/>
</dbReference>
<dbReference type="Proteomes" id="UP000219327">
    <property type="component" value="Unassembled WGS sequence"/>
</dbReference>
<dbReference type="EMBL" id="NTKD01000055">
    <property type="protein sequence ID" value="PDH36975.1"/>
    <property type="molecule type" value="Genomic_DNA"/>
</dbReference>
<dbReference type="Pfam" id="PF00135">
    <property type="entry name" value="COesterase"/>
    <property type="match status" value="1"/>
</dbReference>
<dbReference type="PROSITE" id="PS00941">
    <property type="entry name" value="CARBOXYLESTERASE_B_2"/>
    <property type="match status" value="1"/>
</dbReference>
<evidence type="ECO:0000256" key="3">
    <source>
        <dbReference type="RuleBase" id="RU361235"/>
    </source>
</evidence>
<reference evidence="5 6" key="1">
    <citation type="submission" date="2017-08" db="EMBL/GenBank/DDBJ databases">
        <title>Fine stratification of microbial communities through a metagenomic profile of the photic zone.</title>
        <authorList>
            <person name="Haro-Moreno J.M."/>
            <person name="Lopez-Perez M."/>
            <person name="De La Torre J."/>
            <person name="Picazo A."/>
            <person name="Camacho A."/>
            <person name="Rodriguez-Valera F."/>
        </authorList>
    </citation>
    <scope>NUCLEOTIDE SEQUENCE [LARGE SCALE GENOMIC DNA]</scope>
    <source>
        <strain evidence="5">MED-G24</strain>
    </source>
</reference>
<dbReference type="InterPro" id="IPR050309">
    <property type="entry name" value="Type-B_Carboxylest/Lipase"/>
</dbReference>
<dbReference type="PROSITE" id="PS00122">
    <property type="entry name" value="CARBOXYLESTERASE_B_1"/>
    <property type="match status" value="1"/>
</dbReference>
<feature type="domain" description="Carboxylesterase type B" evidence="4">
    <location>
        <begin position="3"/>
        <end position="504"/>
    </location>
</feature>
<evidence type="ECO:0000313" key="6">
    <source>
        <dbReference type="Proteomes" id="UP000219327"/>
    </source>
</evidence>
<dbReference type="InterPro" id="IPR019819">
    <property type="entry name" value="Carboxylesterase_B_CS"/>
</dbReference>
<evidence type="ECO:0000259" key="4">
    <source>
        <dbReference type="Pfam" id="PF00135"/>
    </source>
</evidence>
<dbReference type="InterPro" id="IPR029058">
    <property type="entry name" value="AB_hydrolase_fold"/>
</dbReference>
<comment type="caution">
    <text evidence="5">The sequence shown here is derived from an EMBL/GenBank/DDBJ whole genome shotgun (WGS) entry which is preliminary data.</text>
</comment>
<name>A0A2A5WKB7_9GAMM</name>
<dbReference type="GO" id="GO:0016787">
    <property type="term" value="F:hydrolase activity"/>
    <property type="evidence" value="ECO:0007669"/>
    <property type="project" value="UniProtKB-KW"/>
</dbReference>
<dbReference type="EC" id="3.1.1.-" evidence="3"/>